<evidence type="ECO:0000313" key="10">
    <source>
        <dbReference type="EMBL" id="KAL2059749.1"/>
    </source>
</evidence>
<evidence type="ECO:0000259" key="9">
    <source>
        <dbReference type="PROSITE" id="PS50011"/>
    </source>
</evidence>
<dbReference type="SUPFAM" id="SSF56112">
    <property type="entry name" value="Protein kinase-like (PK-like)"/>
    <property type="match status" value="1"/>
</dbReference>
<dbReference type="PANTHER" id="PTHR43895:SF32">
    <property type="entry name" value="SERINE_THREONINE-PROTEIN KINASE CHK1"/>
    <property type="match status" value="1"/>
</dbReference>
<evidence type="ECO:0000256" key="5">
    <source>
        <dbReference type="ARBA" id="ARBA00022777"/>
    </source>
</evidence>
<organism evidence="10 11">
    <name type="scientific">Oculimacula yallundae</name>
    <dbReference type="NCBI Taxonomy" id="86028"/>
    <lineage>
        <taxon>Eukaryota</taxon>
        <taxon>Fungi</taxon>
        <taxon>Dikarya</taxon>
        <taxon>Ascomycota</taxon>
        <taxon>Pezizomycotina</taxon>
        <taxon>Leotiomycetes</taxon>
        <taxon>Helotiales</taxon>
        <taxon>Ploettnerulaceae</taxon>
        <taxon>Oculimacula</taxon>
    </lineage>
</organism>
<dbReference type="Pfam" id="PF00069">
    <property type="entry name" value="Pkinase"/>
    <property type="match status" value="1"/>
</dbReference>
<feature type="domain" description="Protein kinase" evidence="9">
    <location>
        <begin position="11"/>
        <end position="269"/>
    </location>
</feature>
<comment type="catalytic activity">
    <reaction evidence="7">
        <text>L-threonyl-[protein] + ATP = O-phospho-L-threonyl-[protein] + ADP + H(+)</text>
        <dbReference type="Rhea" id="RHEA:46608"/>
        <dbReference type="Rhea" id="RHEA-COMP:11060"/>
        <dbReference type="Rhea" id="RHEA-COMP:11605"/>
        <dbReference type="ChEBI" id="CHEBI:15378"/>
        <dbReference type="ChEBI" id="CHEBI:30013"/>
        <dbReference type="ChEBI" id="CHEBI:30616"/>
        <dbReference type="ChEBI" id="CHEBI:61977"/>
        <dbReference type="ChEBI" id="CHEBI:456216"/>
        <dbReference type="EC" id="2.7.11.1"/>
    </reaction>
</comment>
<dbReference type="SMART" id="SM00220">
    <property type="entry name" value="S_TKc"/>
    <property type="match status" value="1"/>
</dbReference>
<keyword evidence="6" id="KW-0067">ATP-binding</keyword>
<dbReference type="PROSITE" id="PS50011">
    <property type="entry name" value="PROTEIN_KINASE_DOM"/>
    <property type="match status" value="1"/>
</dbReference>
<comment type="catalytic activity">
    <reaction evidence="8">
        <text>L-seryl-[protein] + ATP = O-phospho-L-seryl-[protein] + ADP + H(+)</text>
        <dbReference type="Rhea" id="RHEA:17989"/>
        <dbReference type="Rhea" id="RHEA-COMP:9863"/>
        <dbReference type="Rhea" id="RHEA-COMP:11604"/>
        <dbReference type="ChEBI" id="CHEBI:15378"/>
        <dbReference type="ChEBI" id="CHEBI:29999"/>
        <dbReference type="ChEBI" id="CHEBI:30616"/>
        <dbReference type="ChEBI" id="CHEBI:83421"/>
        <dbReference type="ChEBI" id="CHEBI:456216"/>
        <dbReference type="EC" id="2.7.11.1"/>
    </reaction>
</comment>
<evidence type="ECO:0000256" key="2">
    <source>
        <dbReference type="ARBA" id="ARBA00022527"/>
    </source>
</evidence>
<proteinExistence type="predicted"/>
<protein>
    <recommendedName>
        <fullName evidence="1">non-specific serine/threonine protein kinase</fullName>
        <ecNumber evidence="1">2.7.11.1</ecNumber>
    </recommendedName>
</protein>
<evidence type="ECO:0000256" key="8">
    <source>
        <dbReference type="ARBA" id="ARBA00048679"/>
    </source>
</evidence>
<reference evidence="10 11" key="1">
    <citation type="journal article" date="2024" name="Commun. Biol.">
        <title>Comparative genomic analysis of thermophilic fungi reveals convergent evolutionary adaptations and gene losses.</title>
        <authorList>
            <person name="Steindorff A.S."/>
            <person name="Aguilar-Pontes M.V."/>
            <person name="Robinson A.J."/>
            <person name="Andreopoulos B."/>
            <person name="LaButti K."/>
            <person name="Kuo A."/>
            <person name="Mondo S."/>
            <person name="Riley R."/>
            <person name="Otillar R."/>
            <person name="Haridas S."/>
            <person name="Lipzen A."/>
            <person name="Grimwood J."/>
            <person name="Schmutz J."/>
            <person name="Clum A."/>
            <person name="Reid I.D."/>
            <person name="Moisan M.C."/>
            <person name="Butler G."/>
            <person name="Nguyen T.T.M."/>
            <person name="Dewar K."/>
            <person name="Conant G."/>
            <person name="Drula E."/>
            <person name="Henrissat B."/>
            <person name="Hansel C."/>
            <person name="Singer S."/>
            <person name="Hutchinson M.I."/>
            <person name="de Vries R.P."/>
            <person name="Natvig D.O."/>
            <person name="Powell A.J."/>
            <person name="Tsang A."/>
            <person name="Grigoriev I.V."/>
        </authorList>
    </citation>
    <scope>NUCLEOTIDE SEQUENCE [LARGE SCALE GENOMIC DNA]</scope>
    <source>
        <strain evidence="10 11">CBS 494.80</strain>
    </source>
</reference>
<keyword evidence="2" id="KW-0723">Serine/threonine-protein kinase</keyword>
<evidence type="ECO:0000256" key="1">
    <source>
        <dbReference type="ARBA" id="ARBA00012513"/>
    </source>
</evidence>
<comment type="caution">
    <text evidence="10">The sequence shown here is derived from an EMBL/GenBank/DDBJ whole genome shotgun (WGS) entry which is preliminary data.</text>
</comment>
<keyword evidence="5" id="KW-0418">Kinase</keyword>
<evidence type="ECO:0000256" key="3">
    <source>
        <dbReference type="ARBA" id="ARBA00022679"/>
    </source>
</evidence>
<dbReference type="EMBL" id="JAZHXI010000026">
    <property type="protein sequence ID" value="KAL2059749.1"/>
    <property type="molecule type" value="Genomic_DNA"/>
</dbReference>
<keyword evidence="4" id="KW-0547">Nucleotide-binding</keyword>
<gene>
    <name evidence="10" type="ORF">VTL71DRAFT_10133</name>
</gene>
<dbReference type="EC" id="2.7.11.1" evidence="1"/>
<dbReference type="PANTHER" id="PTHR43895">
    <property type="entry name" value="CALCIUM/CALMODULIN-DEPENDENT PROTEIN KINASE KINASE-RELATED"/>
    <property type="match status" value="1"/>
</dbReference>
<evidence type="ECO:0000313" key="11">
    <source>
        <dbReference type="Proteomes" id="UP001595075"/>
    </source>
</evidence>
<dbReference type="Gene3D" id="1.10.510.10">
    <property type="entry name" value="Transferase(Phosphotransferase) domain 1"/>
    <property type="match status" value="1"/>
</dbReference>
<dbReference type="Proteomes" id="UP001595075">
    <property type="component" value="Unassembled WGS sequence"/>
</dbReference>
<keyword evidence="3" id="KW-0808">Transferase</keyword>
<keyword evidence="11" id="KW-1185">Reference proteome</keyword>
<evidence type="ECO:0000256" key="6">
    <source>
        <dbReference type="ARBA" id="ARBA00022840"/>
    </source>
</evidence>
<name>A0ABR4BRP6_9HELO</name>
<evidence type="ECO:0000256" key="4">
    <source>
        <dbReference type="ARBA" id="ARBA00022741"/>
    </source>
</evidence>
<dbReference type="InterPro" id="IPR000719">
    <property type="entry name" value="Prot_kinase_dom"/>
</dbReference>
<evidence type="ECO:0000256" key="7">
    <source>
        <dbReference type="ARBA" id="ARBA00047899"/>
    </source>
</evidence>
<dbReference type="InterPro" id="IPR011009">
    <property type="entry name" value="Kinase-like_dom_sf"/>
</dbReference>
<accession>A0ABR4BRP6</accession>
<sequence length="269" mass="30542">METHPSIPEDVTDLPWITNGISGATFAVSESAIIKVPLPLENCKEQLAIERQIYERLGPHPYITKLLYTHKGMIVLERLQYPLRRRLLDIREQKQLPVAQDVVRWARQTAQALQHIHSRGVMQVDIGPHNILLDWDENAKLSDFAGSSLDGSEPMVFPSAHSEHPDMPTANPSVQSELFALGSTLYEIETTYKPYPDKNDGELVKLFKANKFPDTRELILGKVIIKCWMARYKDASQVVVDIQHIQDRLNNPILSVSEEKGEDEELVSQ</sequence>